<keyword evidence="2" id="KW-1185">Reference proteome</keyword>
<dbReference type="InParanoid" id="M1DJ79"/>
<sequence length="118" mass="12940">MPKDPTRKIGAKVKETKVGTMEITTEKVTMSGMGTSIATTTTTGTTMEITRIEDMLQNVMTRFDATDENVKEMRNDLSGIAQKVDAHAVSIKHLEQQMTQLSTTVNPRQPGTLPSNTI</sequence>
<reference evidence="1" key="2">
    <citation type="submission" date="2015-06" db="UniProtKB">
        <authorList>
            <consortium name="EnsemblPlants"/>
        </authorList>
    </citation>
    <scope>IDENTIFICATION</scope>
    <source>
        <strain evidence="1">DM1-3 516 R44</strain>
    </source>
</reference>
<organism evidence="1 2">
    <name type="scientific">Solanum tuberosum</name>
    <name type="common">Potato</name>
    <dbReference type="NCBI Taxonomy" id="4113"/>
    <lineage>
        <taxon>Eukaryota</taxon>
        <taxon>Viridiplantae</taxon>
        <taxon>Streptophyta</taxon>
        <taxon>Embryophyta</taxon>
        <taxon>Tracheophyta</taxon>
        <taxon>Spermatophyta</taxon>
        <taxon>Magnoliopsida</taxon>
        <taxon>eudicotyledons</taxon>
        <taxon>Gunneridae</taxon>
        <taxon>Pentapetalae</taxon>
        <taxon>asterids</taxon>
        <taxon>lamiids</taxon>
        <taxon>Solanales</taxon>
        <taxon>Solanaceae</taxon>
        <taxon>Solanoideae</taxon>
        <taxon>Solaneae</taxon>
        <taxon>Solanum</taxon>
    </lineage>
</organism>
<dbReference type="PaxDb" id="4113-PGSC0003DMT400089928"/>
<dbReference type="Gramene" id="PGSC0003DMT400089928">
    <property type="protein sequence ID" value="PGSC0003DMT400089928"/>
    <property type="gene ID" value="PGSC0003DMG400039499"/>
</dbReference>
<name>M1DJ79_SOLTU</name>
<dbReference type="HOGENOM" id="CLU_2077245_0_0_1"/>
<dbReference type="EnsemblPlants" id="PGSC0003DMT400089928">
    <property type="protein sequence ID" value="PGSC0003DMT400089928"/>
    <property type="gene ID" value="PGSC0003DMG400039499"/>
</dbReference>
<dbReference type="Proteomes" id="UP000011115">
    <property type="component" value="Unassembled WGS sequence"/>
</dbReference>
<evidence type="ECO:0000313" key="2">
    <source>
        <dbReference type="Proteomes" id="UP000011115"/>
    </source>
</evidence>
<dbReference type="AlphaFoldDB" id="M1DJ79"/>
<evidence type="ECO:0000313" key="1">
    <source>
        <dbReference type="EnsemblPlants" id="PGSC0003DMT400089928"/>
    </source>
</evidence>
<proteinExistence type="predicted"/>
<accession>M1DJ79</accession>
<reference evidence="2" key="1">
    <citation type="journal article" date="2011" name="Nature">
        <title>Genome sequence and analysis of the tuber crop potato.</title>
        <authorList>
            <consortium name="The Potato Genome Sequencing Consortium"/>
        </authorList>
    </citation>
    <scope>NUCLEOTIDE SEQUENCE [LARGE SCALE GENOMIC DNA]</scope>
    <source>
        <strain evidence="2">cv. DM1-3 516 R44</strain>
    </source>
</reference>
<protein>
    <submittedName>
        <fullName evidence="1">Integrase core domain containing protein</fullName>
    </submittedName>
</protein>